<dbReference type="InterPro" id="IPR000477">
    <property type="entry name" value="RT_dom"/>
</dbReference>
<organism evidence="2 3">
    <name type="scientific">Geobacter sulfurreducens (strain ATCC 51573 / DSM 12127 / PCA)</name>
    <dbReference type="NCBI Taxonomy" id="243231"/>
    <lineage>
        <taxon>Bacteria</taxon>
        <taxon>Pseudomonadati</taxon>
        <taxon>Thermodesulfobacteriota</taxon>
        <taxon>Desulfuromonadia</taxon>
        <taxon>Geobacterales</taxon>
        <taxon>Geobacteraceae</taxon>
        <taxon>Geobacter</taxon>
    </lineage>
</organism>
<accession>Q74FQ4</accession>
<dbReference type="PROSITE" id="PS50878">
    <property type="entry name" value="RT_POL"/>
    <property type="match status" value="1"/>
</dbReference>
<dbReference type="eggNOG" id="COG3344">
    <property type="taxonomic scope" value="Bacteria"/>
</dbReference>
<dbReference type="CDD" id="cd01646">
    <property type="entry name" value="RT_Bac_retron_I"/>
    <property type="match status" value="1"/>
</dbReference>
<evidence type="ECO:0000259" key="1">
    <source>
        <dbReference type="PROSITE" id="PS50878"/>
    </source>
</evidence>
<dbReference type="EMBL" id="AE017180">
    <property type="protein sequence ID" value="AAR33883.1"/>
    <property type="molecule type" value="Genomic_DNA"/>
</dbReference>
<dbReference type="EnsemblBacteria" id="AAR33883">
    <property type="protein sequence ID" value="AAR33883"/>
    <property type="gene ID" value="GSU0552"/>
</dbReference>
<sequence>MPSLDDFLRRGYFPKELLPPFTTSSYADALNGLGTVPDSNFKQTKCIRFSHSKYASLRRDLSIPNPYPFYELAALLSAHWGEVETQWNNSPYTRSAPVPSMTRAVEGNTNFNALPNARAEVRSSGRFLLNADVSKCYHTIYTHSLPWALHTKPVAKNNQKWPPAGGKPPLVGNGLDLWSRNLQDAQTIGLPVGPDTSFVLAEALLSAVDQLVASKIAGARGFRFVDDYEFVCDTLEQAEQVLSVLQWALAEFELSLNPKKTTIKELPTALDTTWVNAFCELEFAAESPKLQRQLTRYFTDAFELTCKFPGDPVLKYAAARLPDNPPDDAAANLIQRLSLQAACVDSGTLQHTLRSFWDHRSAGRDLDLVALKRALDFIVQRHALLGHSSEVAWCIWAADVFTVQLSTSSANCIGNMVDDVVALTALDGIQKGAFETPPNTNNWEYIINNTSLKEEHWLLLFEAIGQGWLPPPVGGDPALADPFFNHLRTQDVRFYDTAATLDIPEPPGPDTY</sequence>
<keyword evidence="2" id="KW-0548">Nucleotidyltransferase</keyword>
<evidence type="ECO:0000313" key="3">
    <source>
        <dbReference type="Proteomes" id="UP000000577"/>
    </source>
</evidence>
<reference evidence="2 3" key="1">
    <citation type="journal article" date="2003" name="Science">
        <title>Genome of Geobacter sulfurreducens: metal reduction in subsurface environments.</title>
        <authorList>
            <person name="Methe B.A."/>
            <person name="Nelson K.E."/>
            <person name="Eisen J.A."/>
            <person name="Paulsen I.T."/>
            <person name="Nelson W."/>
            <person name="Heidelberg J.F."/>
            <person name="Wu D."/>
            <person name="Wu M."/>
            <person name="Ward N."/>
            <person name="Beanan M.J."/>
            <person name="Dodson R.J."/>
            <person name="Madupu R."/>
            <person name="Brinkac L.M."/>
            <person name="Daugherty S.C."/>
            <person name="DeBoy R.T."/>
            <person name="Durkin A.S."/>
            <person name="Gwinn M."/>
            <person name="Kolonay J.F."/>
            <person name="Sullivan S.A."/>
            <person name="Haft D.H."/>
            <person name="Selengut J."/>
            <person name="Davidsen T.M."/>
            <person name="Zafar N."/>
            <person name="White O."/>
            <person name="Tran B."/>
            <person name="Romero C."/>
            <person name="Forberger H.A."/>
            <person name="Weidman J."/>
            <person name="Khouri H."/>
            <person name="Feldblyum T.V."/>
            <person name="Utterback T.R."/>
            <person name="Van Aken S.E."/>
            <person name="Lovley D.R."/>
            <person name="Fraser C.M."/>
        </authorList>
    </citation>
    <scope>NUCLEOTIDE SEQUENCE [LARGE SCALE GENOMIC DNA]</scope>
    <source>
        <strain evidence="3">ATCC 51573 / DSM 12127 / PCA</strain>
    </source>
</reference>
<dbReference type="KEGG" id="gsu:GSU0552"/>
<proteinExistence type="predicted"/>
<dbReference type="STRING" id="243231.GSU0552"/>
<name>Q74FQ4_GEOSL</name>
<keyword evidence="2" id="KW-0808">Transferase</keyword>
<dbReference type="Pfam" id="PF00078">
    <property type="entry name" value="RVT_1"/>
    <property type="match status" value="1"/>
</dbReference>
<dbReference type="GO" id="GO:0003964">
    <property type="term" value="F:RNA-directed DNA polymerase activity"/>
    <property type="evidence" value="ECO:0007669"/>
    <property type="project" value="UniProtKB-KW"/>
</dbReference>
<dbReference type="InParanoid" id="Q74FQ4"/>
<dbReference type="Proteomes" id="UP000000577">
    <property type="component" value="Chromosome"/>
</dbReference>
<keyword evidence="3" id="KW-1185">Reference proteome</keyword>
<dbReference type="OrthoDB" id="9780724at2"/>
<protein>
    <submittedName>
        <fullName evidence="2">Reverse transcriptase</fullName>
    </submittedName>
</protein>
<keyword evidence="2" id="KW-0695">RNA-directed DNA polymerase</keyword>
<dbReference type="HOGENOM" id="CLU_030410_0_0_7"/>
<reference evidence="2 3" key="2">
    <citation type="journal article" date="2012" name="BMC Genomics">
        <title>Comparative genomic analysis of Geobacter sulfurreducens KN400, a strain with enhanced capacity for extracellular electron transfer and electricity production.</title>
        <authorList>
            <person name="Butler J.E."/>
            <person name="Young N.D."/>
            <person name="Aklujkar M."/>
            <person name="Lovley D.R."/>
        </authorList>
    </citation>
    <scope>NUCLEOTIDE SEQUENCE [LARGE SCALE GENOMIC DNA]</scope>
    <source>
        <strain evidence="3">ATCC 51573 / DSM 12127 / PCA</strain>
    </source>
</reference>
<evidence type="ECO:0000313" key="2">
    <source>
        <dbReference type="EMBL" id="AAR33883.1"/>
    </source>
</evidence>
<dbReference type="PATRIC" id="fig|243231.5.peg.554"/>
<feature type="domain" description="Reverse transcriptase" evidence="1">
    <location>
        <begin position="1"/>
        <end position="279"/>
    </location>
</feature>
<gene>
    <name evidence="2" type="ordered locus">GSU0552</name>
</gene>
<dbReference type="AlphaFoldDB" id="Q74FQ4"/>